<accession>A0A1M5CEU0</accession>
<dbReference type="Proteomes" id="UP000184245">
    <property type="component" value="Unassembled WGS sequence"/>
</dbReference>
<dbReference type="OrthoDB" id="6443879at2"/>
<dbReference type="AlphaFoldDB" id="A0A1M5CEU0"/>
<evidence type="ECO:0008006" key="4">
    <source>
        <dbReference type="Google" id="ProtNLM"/>
    </source>
</evidence>
<keyword evidence="3" id="KW-1185">Reference proteome</keyword>
<feature type="transmembrane region" description="Helical" evidence="1">
    <location>
        <begin position="70"/>
        <end position="88"/>
    </location>
</feature>
<feature type="transmembrane region" description="Helical" evidence="1">
    <location>
        <begin position="12"/>
        <end position="34"/>
    </location>
</feature>
<dbReference type="RefSeq" id="WP_072854645.1">
    <property type="nucleotide sequence ID" value="NZ_FQVI01000039.1"/>
</dbReference>
<gene>
    <name evidence="2" type="ORF">SAMN02745158_04118</name>
</gene>
<dbReference type="STRING" id="1122155.SAMN02745158_04118"/>
<proteinExistence type="predicted"/>
<feature type="transmembrane region" description="Helical" evidence="1">
    <location>
        <begin position="100"/>
        <end position="119"/>
    </location>
</feature>
<organism evidence="2 3">
    <name type="scientific">Lactonifactor longoviformis DSM 17459</name>
    <dbReference type="NCBI Taxonomy" id="1122155"/>
    <lineage>
        <taxon>Bacteria</taxon>
        <taxon>Bacillati</taxon>
        <taxon>Bacillota</taxon>
        <taxon>Clostridia</taxon>
        <taxon>Eubacteriales</taxon>
        <taxon>Clostridiaceae</taxon>
        <taxon>Lactonifactor</taxon>
    </lineage>
</organism>
<keyword evidence="1" id="KW-0472">Membrane</keyword>
<protein>
    <recommendedName>
        <fullName evidence="4">DUF340 domain-containing protein</fullName>
    </recommendedName>
</protein>
<keyword evidence="1" id="KW-1133">Transmembrane helix</keyword>
<name>A0A1M5CEU0_9CLOT</name>
<evidence type="ECO:0000313" key="3">
    <source>
        <dbReference type="Proteomes" id="UP000184245"/>
    </source>
</evidence>
<sequence>MEKAKKGLTLDTFLEYCLIMLLITAIAYIGNWIYSDFGLMESLPGILILLAIAFVGYTLSELIPFNIPSVVYISIVGLLVAMPVSPLSEAVVAYTGKVEMLPLATPVLAFAGVSMGKSWAEFKKIGWRGILVAALVMIGTFVGSAVVAQVILSMTGII</sequence>
<reference evidence="2 3" key="1">
    <citation type="submission" date="2016-11" db="EMBL/GenBank/DDBJ databases">
        <authorList>
            <person name="Jaros S."/>
            <person name="Januszkiewicz K."/>
            <person name="Wedrychowicz H."/>
        </authorList>
    </citation>
    <scope>NUCLEOTIDE SEQUENCE [LARGE SCALE GENOMIC DNA]</scope>
    <source>
        <strain evidence="2 3">DSM 17459</strain>
    </source>
</reference>
<evidence type="ECO:0000313" key="2">
    <source>
        <dbReference type="EMBL" id="SHF53263.1"/>
    </source>
</evidence>
<dbReference type="EMBL" id="FQVI01000039">
    <property type="protein sequence ID" value="SHF53263.1"/>
    <property type="molecule type" value="Genomic_DNA"/>
</dbReference>
<evidence type="ECO:0000256" key="1">
    <source>
        <dbReference type="SAM" id="Phobius"/>
    </source>
</evidence>
<keyword evidence="1" id="KW-0812">Transmembrane</keyword>
<feature type="transmembrane region" description="Helical" evidence="1">
    <location>
        <begin position="131"/>
        <end position="152"/>
    </location>
</feature>
<feature type="transmembrane region" description="Helical" evidence="1">
    <location>
        <begin position="46"/>
        <end position="63"/>
    </location>
</feature>